<evidence type="ECO:0000256" key="1">
    <source>
        <dbReference type="ARBA" id="ARBA00004141"/>
    </source>
</evidence>
<dbReference type="Proteomes" id="UP000503840">
    <property type="component" value="Unassembled WGS sequence"/>
</dbReference>
<dbReference type="GO" id="GO:0005886">
    <property type="term" value="C:plasma membrane"/>
    <property type="evidence" value="ECO:0007669"/>
    <property type="project" value="TreeGrafter"/>
</dbReference>
<dbReference type="PANTHER" id="PTHR33507:SF3">
    <property type="entry name" value="INNER MEMBRANE PROTEIN YBBJ"/>
    <property type="match status" value="1"/>
</dbReference>
<dbReference type="InterPro" id="IPR052165">
    <property type="entry name" value="Membrane_assoc_protease"/>
</dbReference>
<dbReference type="AlphaFoldDB" id="A0A7J0BIT0"/>
<organism evidence="7 8">
    <name type="scientific">Desulfovibrio subterraneus</name>
    <dbReference type="NCBI Taxonomy" id="2718620"/>
    <lineage>
        <taxon>Bacteria</taxon>
        <taxon>Pseudomonadati</taxon>
        <taxon>Thermodesulfobacteriota</taxon>
        <taxon>Desulfovibrionia</taxon>
        <taxon>Desulfovibrionales</taxon>
        <taxon>Desulfovibrionaceae</taxon>
        <taxon>Desulfovibrio</taxon>
    </lineage>
</organism>
<evidence type="ECO:0000256" key="5">
    <source>
        <dbReference type="SAM" id="Phobius"/>
    </source>
</evidence>
<protein>
    <recommendedName>
        <fullName evidence="6">NfeD-like C-terminal domain-containing protein</fullName>
    </recommendedName>
</protein>
<dbReference type="Gene3D" id="2.40.50.140">
    <property type="entry name" value="Nucleic acid-binding proteins"/>
    <property type="match status" value="1"/>
</dbReference>
<evidence type="ECO:0000313" key="7">
    <source>
        <dbReference type="EMBL" id="GFM33458.1"/>
    </source>
</evidence>
<comment type="caution">
    <text evidence="7">The sequence shown here is derived from an EMBL/GenBank/DDBJ whole genome shotgun (WGS) entry which is preliminary data.</text>
</comment>
<evidence type="ECO:0000256" key="4">
    <source>
        <dbReference type="ARBA" id="ARBA00023136"/>
    </source>
</evidence>
<keyword evidence="8" id="KW-1185">Reference proteome</keyword>
<feature type="domain" description="NfeD-like C-terminal" evidence="6">
    <location>
        <begin position="94"/>
        <end position="139"/>
    </location>
</feature>
<keyword evidence="3 5" id="KW-1133">Transmembrane helix</keyword>
<proteinExistence type="predicted"/>
<dbReference type="RefSeq" id="WP_174405120.1">
    <property type="nucleotide sequence ID" value="NZ_BLVO01000013.1"/>
</dbReference>
<evidence type="ECO:0000256" key="3">
    <source>
        <dbReference type="ARBA" id="ARBA00022989"/>
    </source>
</evidence>
<dbReference type="EMBL" id="BLVO01000013">
    <property type="protein sequence ID" value="GFM33458.1"/>
    <property type="molecule type" value="Genomic_DNA"/>
</dbReference>
<dbReference type="PANTHER" id="PTHR33507">
    <property type="entry name" value="INNER MEMBRANE PROTEIN YBBJ"/>
    <property type="match status" value="1"/>
</dbReference>
<keyword evidence="4 5" id="KW-0472">Membrane</keyword>
<reference evidence="7 8" key="1">
    <citation type="submission" date="2020-05" db="EMBL/GenBank/DDBJ databases">
        <title>Draft genome sequence of Desulfovibrio sp. strain HN2T.</title>
        <authorList>
            <person name="Ueno A."/>
            <person name="Tamazawa S."/>
            <person name="Tamamura S."/>
            <person name="Murakami T."/>
            <person name="Kiyama T."/>
            <person name="Inomata H."/>
            <person name="Amano Y."/>
            <person name="Miyakawa K."/>
            <person name="Tamaki H."/>
            <person name="Naganuma T."/>
            <person name="Kaneko K."/>
        </authorList>
    </citation>
    <scope>NUCLEOTIDE SEQUENCE [LARGE SCALE GENOMIC DNA]</scope>
    <source>
        <strain evidence="7 8">HN2</strain>
    </source>
</reference>
<keyword evidence="2 5" id="KW-0812">Transmembrane</keyword>
<dbReference type="SUPFAM" id="SSF141322">
    <property type="entry name" value="NfeD domain-like"/>
    <property type="match status" value="1"/>
</dbReference>
<name>A0A7J0BIT0_9BACT</name>
<feature type="transmembrane region" description="Helical" evidence="5">
    <location>
        <begin position="45"/>
        <end position="67"/>
    </location>
</feature>
<evidence type="ECO:0000313" key="8">
    <source>
        <dbReference type="Proteomes" id="UP000503840"/>
    </source>
</evidence>
<evidence type="ECO:0000259" key="6">
    <source>
        <dbReference type="Pfam" id="PF01957"/>
    </source>
</evidence>
<comment type="subcellular location">
    <subcellularLocation>
        <location evidence="1">Membrane</location>
        <topology evidence="1">Multi-pass membrane protein</topology>
    </subcellularLocation>
</comment>
<dbReference type="InterPro" id="IPR002810">
    <property type="entry name" value="NfeD-like_C"/>
</dbReference>
<accession>A0A7J0BIT0</accession>
<dbReference type="Pfam" id="PF01957">
    <property type="entry name" value="NfeD"/>
    <property type="match status" value="1"/>
</dbReference>
<dbReference type="InterPro" id="IPR012340">
    <property type="entry name" value="NA-bd_OB-fold"/>
</dbReference>
<gene>
    <name evidence="7" type="ORF">DSM101010T_18230</name>
</gene>
<evidence type="ECO:0000256" key="2">
    <source>
        <dbReference type="ARBA" id="ARBA00022692"/>
    </source>
</evidence>
<feature type="transmembrane region" description="Helical" evidence="5">
    <location>
        <begin position="9"/>
        <end position="33"/>
    </location>
</feature>
<sequence length="154" mass="16586">MPEFLSPWLIWFLAGVIIMLAELGIPGFVIIFFGVGCWAAALTAVWFPGALTAQIAVFMLVSLISLLTLRKAAVRIFVGRSEGASDEDTGNVPVGAHVIVEQEILPGREGRVRFRGTLWSAVAEEPLKVGAEAQISGVDKANKACLRVVPVRQE</sequence>